<dbReference type="InterPro" id="IPR009030">
    <property type="entry name" value="Growth_fac_rcpt_cys_sf"/>
</dbReference>
<evidence type="ECO:0008006" key="17">
    <source>
        <dbReference type="Google" id="ProtNLM"/>
    </source>
</evidence>
<feature type="disulfide bond" evidence="10">
    <location>
        <begin position="395"/>
        <end position="412"/>
    </location>
</feature>
<feature type="domain" description="Laminin G" evidence="11">
    <location>
        <begin position="916"/>
        <end position="1079"/>
    </location>
</feature>
<feature type="domain" description="Kazal-like" evidence="14">
    <location>
        <begin position="276"/>
        <end position="328"/>
    </location>
</feature>
<dbReference type="Pfam" id="PF00054">
    <property type="entry name" value="Laminin_G_1"/>
    <property type="match status" value="1"/>
</dbReference>
<dbReference type="SUPFAM" id="SSF100895">
    <property type="entry name" value="Kazal-type serine protease inhibitors"/>
    <property type="match status" value="5"/>
</dbReference>
<dbReference type="PANTHER" id="PTHR10913:SF45">
    <property type="entry name" value="FOLLISTATIN, ISOFORM A-RELATED"/>
    <property type="match status" value="1"/>
</dbReference>
<evidence type="ECO:0000259" key="14">
    <source>
        <dbReference type="PROSITE" id="PS51465"/>
    </source>
</evidence>
<dbReference type="CDD" id="cd00110">
    <property type="entry name" value="LamG"/>
    <property type="match status" value="2"/>
</dbReference>
<feature type="domain" description="Laminin EGF-like" evidence="13">
    <location>
        <begin position="393"/>
        <end position="439"/>
    </location>
</feature>
<dbReference type="SMART" id="SM00180">
    <property type="entry name" value="EGF_Lam"/>
    <property type="match status" value="2"/>
</dbReference>
<dbReference type="SMART" id="SM00181">
    <property type="entry name" value="EGF"/>
    <property type="match status" value="5"/>
</dbReference>
<dbReference type="GO" id="GO:0005576">
    <property type="term" value="C:extracellular region"/>
    <property type="evidence" value="ECO:0007669"/>
    <property type="project" value="TreeGrafter"/>
</dbReference>
<keyword evidence="5" id="KW-0221">Differentiation</keyword>
<dbReference type="PROSITE" id="PS50027">
    <property type="entry name" value="EGF_LAM_2"/>
    <property type="match status" value="1"/>
</dbReference>
<dbReference type="GO" id="GO:0048513">
    <property type="term" value="P:animal organ development"/>
    <property type="evidence" value="ECO:0007669"/>
    <property type="project" value="UniProtKB-ARBA"/>
</dbReference>
<dbReference type="AlphaFoldDB" id="A0A553P1X7"/>
<evidence type="ECO:0000256" key="8">
    <source>
        <dbReference type="ARBA" id="ARBA00023180"/>
    </source>
</evidence>
<dbReference type="CDD" id="cd00055">
    <property type="entry name" value="EGF_Lam"/>
    <property type="match status" value="1"/>
</dbReference>
<feature type="disulfide bond" evidence="9">
    <location>
        <begin position="643"/>
        <end position="652"/>
    </location>
</feature>
<feature type="disulfide bond" evidence="10">
    <location>
        <begin position="393"/>
        <end position="405"/>
    </location>
</feature>
<sequence length="1079" mass="120259">MANGAKFICQSQAPDLEHWPMELTDGFLLMIADPCSSVPCQFGGKCMIRLLSRDQEPFCSCENLCDESDERIGNFPVCGTDHVTYRNSCELKEAACGKQQNITMILAQQCEEASLCGPDPCPFNGVCARNYEGRFECQCQECYPENQEDFEPVCGSDNVQYASECDLRKTSCQHREEITVKKYGKCETCKDKRCGPYEECIEDTNGNPKCVCQKCSNDPAEEVCGSDGITYFSLCHLQRASCTQGQDIYAEHYGACDPCNEVTCKFGSYCSEGQCICRRECPDSYEPICASNGKTYFNYCFLEKDNCARQHDANFEQFKVVESRVCHEESPHCDGSICECPDGVKGPLCNRCKTNYWAFTSFGCKGGEPHSGLMMPMSDGSQCLVLVTSPTECKCNQYGAESMDCNAQTGICPCKRGFSGDHCEICPDGTLTTESGCISVSSTKYDRPIPCGESQCNYGATCSNTGGRMRCICEIDCRNPLYYREAVCGTDGNTYRSECQLRQNSCRKQTDIAITNFAPCKDAPDQIYGQNKNPRQVLSDQKPSTGQIGETCLTDSDCIKDNTKCSLNRCICDEYSEYDKQTKGCKGMHYIILAIQPKKLFNPFILPKALKKETTFTPGLCDPNPCHGGGTCEEHDGVFTCYCPPGFAGTLCQHDLSKSSISVASFIGNTLMAVKTPVDSVNRLEIKLKFRTFAHDGLILYNEGNIDNGETDFLSLAIVDRYVEFRYDLGSGPVVLRSNSEIVPGQWHELVAKRYHHDGLLEMDGDKVMGSSKGSLRTLNVGELLWIGNVDTKYESNVLKKVGTAKGFTGCLKDLLLSRKPVALQSEQEPMIMQRKNVVDCEENPCVRMPCNQEGSCSVKNQGFECECPSEFTGRRCQRKRNQCHPNPCKNKGQCKMNKAQTTFTCSCQTGFFGRLCEDSDPESSWERYRKSTSKYDRQKLSFGIQTNLSEAGELFTVPIRLSNNHLGHLTLSASEKGHLVIKVQDEGALVIGALTTDLTISDGNWHRINILRQDSSLNVHLDGERRNFPDKIDYLDFISHGQLTFGPSTSRSLCLRHYILKTWKNNRHSKTNPVDICK</sequence>
<feature type="disulfide bond" evidence="9">
    <location>
        <begin position="889"/>
        <end position="906"/>
    </location>
</feature>
<dbReference type="Gene3D" id="2.60.120.200">
    <property type="match status" value="2"/>
</dbReference>
<dbReference type="STRING" id="6832.A0A553P1X7"/>
<keyword evidence="4" id="KW-0677">Repeat</keyword>
<dbReference type="InterPro" id="IPR003645">
    <property type="entry name" value="Fol_N"/>
</dbReference>
<reference evidence="15 16" key="1">
    <citation type="journal article" date="2018" name="Nat. Ecol. Evol.">
        <title>Genomic signatures of mitonuclear coevolution across populations of Tigriopus californicus.</title>
        <authorList>
            <person name="Barreto F.S."/>
            <person name="Watson E.T."/>
            <person name="Lima T.G."/>
            <person name="Willett C.S."/>
            <person name="Edmands S."/>
            <person name="Li W."/>
            <person name="Burton R.S."/>
        </authorList>
    </citation>
    <scope>NUCLEOTIDE SEQUENCE [LARGE SCALE GENOMIC DNA]</scope>
    <source>
        <strain evidence="15 16">San Diego</strain>
    </source>
</reference>
<dbReference type="PROSITE" id="PS51465">
    <property type="entry name" value="KAZAL_2"/>
    <property type="match status" value="5"/>
</dbReference>
<keyword evidence="8" id="KW-0325">Glycoprotein</keyword>
<evidence type="ECO:0000256" key="5">
    <source>
        <dbReference type="ARBA" id="ARBA00022782"/>
    </source>
</evidence>
<dbReference type="PROSITE" id="PS00022">
    <property type="entry name" value="EGF_1"/>
    <property type="match status" value="3"/>
</dbReference>
<evidence type="ECO:0000313" key="15">
    <source>
        <dbReference type="EMBL" id="TRY71691.1"/>
    </source>
</evidence>
<dbReference type="FunFam" id="3.30.60.30:FF:000024">
    <property type="entry name" value="Transmembrane agrin"/>
    <property type="match status" value="1"/>
</dbReference>
<dbReference type="FunFam" id="2.10.25.10:FF:000173">
    <property type="entry name" value="Neurogenic locus notch protein 2"/>
    <property type="match status" value="1"/>
</dbReference>
<dbReference type="GO" id="GO:0030154">
    <property type="term" value="P:cell differentiation"/>
    <property type="evidence" value="ECO:0007669"/>
    <property type="project" value="UniProtKB-KW"/>
</dbReference>
<dbReference type="SUPFAM" id="SSF49899">
    <property type="entry name" value="Concanavalin A-like lectins/glucanases"/>
    <property type="match status" value="2"/>
</dbReference>
<dbReference type="InterPro" id="IPR036058">
    <property type="entry name" value="Kazal_dom_sf"/>
</dbReference>
<feature type="disulfide bond" evidence="9">
    <location>
        <begin position="868"/>
        <end position="877"/>
    </location>
</feature>
<evidence type="ECO:0000256" key="3">
    <source>
        <dbReference type="ARBA" id="ARBA00022729"/>
    </source>
</evidence>
<dbReference type="InterPro" id="IPR002350">
    <property type="entry name" value="Kazal_dom"/>
</dbReference>
<name>A0A553P1X7_TIGCA</name>
<dbReference type="InterPro" id="IPR002049">
    <property type="entry name" value="LE_dom"/>
</dbReference>
<feature type="domain" description="Kazal-like" evidence="14">
    <location>
        <begin position="53"/>
        <end position="112"/>
    </location>
</feature>
<evidence type="ECO:0000256" key="6">
    <source>
        <dbReference type="ARBA" id="ARBA00022900"/>
    </source>
</evidence>
<feature type="domain" description="EGF-like" evidence="12">
    <location>
        <begin position="617"/>
        <end position="653"/>
    </location>
</feature>
<dbReference type="Gene3D" id="3.30.60.30">
    <property type="match status" value="5"/>
</dbReference>
<keyword evidence="7 9" id="KW-1015">Disulfide bond</keyword>
<evidence type="ECO:0000256" key="4">
    <source>
        <dbReference type="ARBA" id="ARBA00022737"/>
    </source>
</evidence>
<dbReference type="InterPro" id="IPR001791">
    <property type="entry name" value="Laminin_G"/>
</dbReference>
<evidence type="ECO:0000259" key="12">
    <source>
        <dbReference type="PROSITE" id="PS50026"/>
    </source>
</evidence>
<dbReference type="Gene3D" id="2.10.25.10">
    <property type="entry name" value="Laminin"/>
    <property type="match status" value="4"/>
</dbReference>
<evidence type="ECO:0000259" key="13">
    <source>
        <dbReference type="PROSITE" id="PS50027"/>
    </source>
</evidence>
<organism evidence="15 16">
    <name type="scientific">Tigriopus californicus</name>
    <name type="common">Marine copepod</name>
    <dbReference type="NCBI Taxonomy" id="6832"/>
    <lineage>
        <taxon>Eukaryota</taxon>
        <taxon>Metazoa</taxon>
        <taxon>Ecdysozoa</taxon>
        <taxon>Arthropoda</taxon>
        <taxon>Crustacea</taxon>
        <taxon>Multicrustacea</taxon>
        <taxon>Hexanauplia</taxon>
        <taxon>Copepoda</taxon>
        <taxon>Harpacticoida</taxon>
        <taxon>Harpacticidae</taxon>
        <taxon>Tigriopus</taxon>
    </lineage>
</organism>
<dbReference type="CDD" id="cd00054">
    <property type="entry name" value="EGF_CA"/>
    <property type="match status" value="1"/>
</dbReference>
<feature type="domain" description="EGF-like" evidence="12">
    <location>
        <begin position="842"/>
        <end position="878"/>
    </location>
</feature>
<evidence type="ECO:0000259" key="11">
    <source>
        <dbReference type="PROSITE" id="PS50025"/>
    </source>
</evidence>
<dbReference type="Proteomes" id="UP000318571">
    <property type="component" value="Chromosome 7"/>
</dbReference>
<keyword evidence="1 9" id="KW-0245">EGF-like domain</keyword>
<dbReference type="InterPro" id="IPR000742">
    <property type="entry name" value="EGF"/>
</dbReference>
<accession>A0A553P1X7</accession>
<dbReference type="PROSITE" id="PS01186">
    <property type="entry name" value="EGF_2"/>
    <property type="match status" value="2"/>
</dbReference>
<feature type="domain" description="Kazal-like" evidence="14">
    <location>
        <begin position="472"/>
        <end position="522"/>
    </location>
</feature>
<evidence type="ECO:0000256" key="1">
    <source>
        <dbReference type="ARBA" id="ARBA00022536"/>
    </source>
</evidence>
<dbReference type="Pfam" id="PF00008">
    <property type="entry name" value="EGF"/>
    <property type="match status" value="2"/>
</dbReference>
<evidence type="ECO:0000313" key="16">
    <source>
        <dbReference type="Proteomes" id="UP000318571"/>
    </source>
</evidence>
<comment type="caution">
    <text evidence="9">Lacks conserved residue(s) required for the propagation of feature annotation.</text>
</comment>
<dbReference type="OMA" id="WHRINIL"/>
<dbReference type="SUPFAM" id="SSF57196">
    <property type="entry name" value="EGF/Laminin"/>
    <property type="match status" value="1"/>
</dbReference>
<comment type="caution">
    <text evidence="15">The sequence shown here is derived from an EMBL/GenBank/DDBJ whole genome shotgun (WGS) entry which is preliminary data.</text>
</comment>
<evidence type="ECO:0000256" key="9">
    <source>
        <dbReference type="PROSITE-ProRule" id="PRU00076"/>
    </source>
</evidence>
<dbReference type="SMART" id="SM00282">
    <property type="entry name" value="LamG"/>
    <property type="match status" value="2"/>
</dbReference>
<dbReference type="PANTHER" id="PTHR10913">
    <property type="entry name" value="FOLLISTATIN-RELATED"/>
    <property type="match status" value="1"/>
</dbReference>
<dbReference type="SUPFAM" id="SSF57184">
    <property type="entry name" value="Growth factor receptor domain"/>
    <property type="match status" value="1"/>
</dbReference>
<gene>
    <name evidence="15" type="ORF">TCAL_01016</name>
</gene>
<dbReference type="SMART" id="SM00274">
    <property type="entry name" value="FOLN"/>
    <property type="match status" value="4"/>
</dbReference>
<dbReference type="InterPro" id="IPR001881">
    <property type="entry name" value="EGF-like_Ca-bd_dom"/>
</dbReference>
<dbReference type="PROSITE" id="PS50025">
    <property type="entry name" value="LAM_G_DOMAIN"/>
    <property type="match status" value="2"/>
</dbReference>
<feature type="disulfide bond" evidence="9">
    <location>
        <begin position="908"/>
        <end position="917"/>
    </location>
</feature>
<evidence type="ECO:0000256" key="7">
    <source>
        <dbReference type="ARBA" id="ARBA00023157"/>
    </source>
</evidence>
<feature type="domain" description="Laminin G" evidence="11">
    <location>
        <begin position="661"/>
        <end position="846"/>
    </location>
</feature>
<feature type="domain" description="EGF-like" evidence="12">
    <location>
        <begin position="880"/>
        <end position="918"/>
    </location>
</feature>
<evidence type="ECO:0000256" key="2">
    <source>
        <dbReference type="ARBA" id="ARBA00022690"/>
    </source>
</evidence>
<keyword evidence="10" id="KW-0424">Laminin EGF-like domain</keyword>
<dbReference type="PROSITE" id="PS50026">
    <property type="entry name" value="EGF_3"/>
    <property type="match status" value="3"/>
</dbReference>
<dbReference type="Pfam" id="PF07648">
    <property type="entry name" value="Kazal_2"/>
    <property type="match status" value="5"/>
</dbReference>
<dbReference type="EMBL" id="VCGU01000008">
    <property type="protein sequence ID" value="TRY71691.1"/>
    <property type="molecule type" value="Genomic_DNA"/>
</dbReference>
<dbReference type="Pfam" id="PF00053">
    <property type="entry name" value="EGF_laminin"/>
    <property type="match status" value="2"/>
</dbReference>
<keyword evidence="2" id="KW-0646">Protease inhibitor</keyword>
<dbReference type="GO" id="GO:0005509">
    <property type="term" value="F:calcium ion binding"/>
    <property type="evidence" value="ECO:0007669"/>
    <property type="project" value="InterPro"/>
</dbReference>
<dbReference type="CDD" id="cd00104">
    <property type="entry name" value="KAZAL_FS"/>
    <property type="match status" value="5"/>
</dbReference>
<feature type="disulfide bond" evidence="10">
    <location>
        <begin position="414"/>
        <end position="423"/>
    </location>
</feature>
<proteinExistence type="predicted"/>
<evidence type="ECO:0000256" key="10">
    <source>
        <dbReference type="PROSITE-ProRule" id="PRU00460"/>
    </source>
</evidence>
<dbReference type="InterPro" id="IPR050653">
    <property type="entry name" value="Prot_Inhib_GrowthFact_Antg"/>
</dbReference>
<keyword evidence="6" id="KW-0722">Serine protease inhibitor</keyword>
<keyword evidence="16" id="KW-1185">Reference proteome</keyword>
<dbReference type="InterPro" id="IPR013320">
    <property type="entry name" value="ConA-like_dom_sf"/>
</dbReference>
<dbReference type="SMART" id="SM00179">
    <property type="entry name" value="EGF_CA"/>
    <property type="match status" value="3"/>
</dbReference>
<feature type="domain" description="Kazal-like" evidence="14">
    <location>
        <begin position="122"/>
        <end position="188"/>
    </location>
</feature>
<keyword evidence="3" id="KW-0732">Signal</keyword>
<feature type="domain" description="Kazal-like" evidence="14">
    <location>
        <begin position="211"/>
        <end position="258"/>
    </location>
</feature>
<dbReference type="SMART" id="SM00280">
    <property type="entry name" value="KAZAL"/>
    <property type="match status" value="5"/>
</dbReference>
<protein>
    <recommendedName>
        <fullName evidence="17">Agrin</fullName>
    </recommendedName>
</protein>